<proteinExistence type="predicted"/>
<dbReference type="CDD" id="cd20406">
    <property type="entry name" value="Tudor_Agenet_AtDUF_rpt2_4"/>
    <property type="match status" value="1"/>
</dbReference>
<reference evidence="3" key="1">
    <citation type="submission" date="2019-11" db="EMBL/GenBank/DDBJ databases">
        <authorList>
            <person name="Liu Y."/>
            <person name="Hou J."/>
            <person name="Li T.-Q."/>
            <person name="Guan C.-H."/>
            <person name="Wu X."/>
            <person name="Wu H.-Z."/>
            <person name="Ling F."/>
            <person name="Zhang R."/>
            <person name="Shi X.-G."/>
            <person name="Ren J.-P."/>
            <person name="Chen E.-F."/>
            <person name="Sun J.-M."/>
        </authorList>
    </citation>
    <scope>NUCLEOTIDE SEQUENCE</scope>
    <source>
        <strain evidence="3">Adult_tree_wgs_1</strain>
        <tissue evidence="3">Leaves</tissue>
    </source>
</reference>
<protein>
    <recommendedName>
        <fullName evidence="2">Agenet-like domain-containing protein</fullName>
    </recommendedName>
</protein>
<evidence type="ECO:0000313" key="4">
    <source>
        <dbReference type="Proteomes" id="UP000626092"/>
    </source>
</evidence>
<evidence type="ECO:0000259" key="2">
    <source>
        <dbReference type="Pfam" id="PF05641"/>
    </source>
</evidence>
<evidence type="ECO:0000313" key="3">
    <source>
        <dbReference type="EMBL" id="KAF7132098.1"/>
    </source>
</evidence>
<feature type="compositionally biased region" description="Basic residues" evidence="1">
    <location>
        <begin position="112"/>
        <end position="122"/>
    </location>
</feature>
<feature type="domain" description="Agenet-like" evidence="2">
    <location>
        <begin position="171"/>
        <end position="195"/>
    </location>
</feature>
<feature type="region of interest" description="Disordered" evidence="1">
    <location>
        <begin position="13"/>
        <end position="34"/>
    </location>
</feature>
<dbReference type="Pfam" id="PF05641">
    <property type="entry name" value="Agenet"/>
    <property type="match status" value="1"/>
</dbReference>
<gene>
    <name evidence="3" type="ORF">RHSIM_Rhsim09G0018900</name>
</gene>
<dbReference type="Proteomes" id="UP000626092">
    <property type="component" value="Unassembled WGS sequence"/>
</dbReference>
<keyword evidence="4" id="KW-1185">Reference proteome</keyword>
<dbReference type="AlphaFoldDB" id="A0A834GJG8"/>
<feature type="region of interest" description="Disordered" evidence="1">
    <location>
        <begin position="99"/>
        <end position="140"/>
    </location>
</feature>
<accession>A0A834GJG8</accession>
<organism evidence="3 4">
    <name type="scientific">Rhododendron simsii</name>
    <name type="common">Sims's rhododendron</name>
    <dbReference type="NCBI Taxonomy" id="118357"/>
    <lineage>
        <taxon>Eukaryota</taxon>
        <taxon>Viridiplantae</taxon>
        <taxon>Streptophyta</taxon>
        <taxon>Embryophyta</taxon>
        <taxon>Tracheophyta</taxon>
        <taxon>Spermatophyta</taxon>
        <taxon>Magnoliopsida</taxon>
        <taxon>eudicotyledons</taxon>
        <taxon>Gunneridae</taxon>
        <taxon>Pentapetalae</taxon>
        <taxon>asterids</taxon>
        <taxon>Ericales</taxon>
        <taxon>Ericaceae</taxon>
        <taxon>Ericoideae</taxon>
        <taxon>Rhodoreae</taxon>
        <taxon>Rhododendron</taxon>
    </lineage>
</organism>
<name>A0A834GJG8_RHOSS</name>
<dbReference type="EMBL" id="WJXA01000009">
    <property type="protein sequence ID" value="KAF7132098.1"/>
    <property type="molecule type" value="Genomic_DNA"/>
</dbReference>
<sequence>MFSRFQQSRLQLATFTPRSNSSPRPPTYGSLAGPLSLRCEQISPQNRSASTSTSIDRGQLRRVPIEANFDEYCSSFSSEFASAFRQIFRWHDGSGWVGEPEAGEKKPIGKLCPKKPTSKRRSPPTMAISAARQENSAARRSEKLSCSSIFVLVKTHHQWLPQTQPPSSRKGSTVEISNSDDSFRGAWYSGTVIRPSRSGCARPSTGCSSAAAGALTSARRWTRNSYHNGGWWEGVVTEVLENGRYSV</sequence>
<dbReference type="InterPro" id="IPR008395">
    <property type="entry name" value="Agenet-like_dom"/>
</dbReference>
<comment type="caution">
    <text evidence="3">The sequence shown here is derived from an EMBL/GenBank/DDBJ whole genome shotgun (WGS) entry which is preliminary data.</text>
</comment>
<dbReference type="OrthoDB" id="2020707at2759"/>
<evidence type="ECO:0000256" key="1">
    <source>
        <dbReference type="SAM" id="MobiDB-lite"/>
    </source>
</evidence>